<dbReference type="Gene3D" id="2.60.40.10">
    <property type="entry name" value="Immunoglobulins"/>
    <property type="match status" value="1"/>
</dbReference>
<dbReference type="SUPFAM" id="SSF46894">
    <property type="entry name" value="C-terminal effector domain of the bipartite response regulators"/>
    <property type="match status" value="1"/>
</dbReference>
<feature type="domain" description="HTH luxR-type" evidence="3">
    <location>
        <begin position="865"/>
        <end position="930"/>
    </location>
</feature>
<keyword evidence="1" id="KW-0812">Transmembrane</keyword>
<dbReference type="InterPro" id="IPR036322">
    <property type="entry name" value="WD40_repeat_dom_sf"/>
</dbReference>
<dbReference type="SUPFAM" id="SSF50978">
    <property type="entry name" value="WD40 repeat-like"/>
    <property type="match status" value="1"/>
</dbReference>
<evidence type="ECO:0000256" key="2">
    <source>
        <dbReference type="SAM" id="SignalP"/>
    </source>
</evidence>
<sequence length="930" mass="107906">MKKSLFFLLLIFTFSLSVFGQFSPNIYNYSIAEYKASNQNWDLYRADNGKVYVANNIGLLEYDGIDWKLFQLPNQTTVRSVLVFNDLIFTGSFEEFGYWKENDFGGLEYESLSELMKSEISPNEEIWQILSYKGKVIFRSFSSIYIYDFNTVERIHPSSAVISLSLVDDDLFVSTLNDGIYKLEQKRLVPFFSDEALIDTKIISIVKNKDKYLIMTSLKGSYHLVSNRLRPTQFAFNNEIKQHQLNKFSMLQNGDMVFGTIKDGVYVADHNGEIKFHISKENGLVNNTVLSQFLDENDKLWLGLDNGISTIDLKNTNYFFNDVSGKLGAVYDIVKYQDLLYVGTNTGLFYLDKNNNLNFIDGSQGQVWDLKIIDNNLFCGHNEGTFLVNKNQIQKISDFTGGWTIQKVPEHDDLYMQGTYAGLVKFQQKNGKWETKHMGQTTIPSRFLVFENPTTAWVAHAYKGIYKVNFNSSYDTITKITNYGVKGLDSEYNPRVYNLKNDIVFKTNHGWQKYEPLLDSIVPFKLLNEKFGKDAYIISEQSMSPIVLKDKSGVISFKYINNDSVEQKINNKLIKNRYIVDYEHVSKIDHSLFALNLDNGFMLIDETFRDSIAIYKPQIEAIRINGESIRLSAISGDKTIKLKHNENVNLELSSSKSSNHYFEYSIPSLSKDWFKVDNRNLDLNNINHGVYDILLRTRDDSGNTSSPKELILDVSPPWYKGTFGMVLYVVLLFGFIGLFYYLHHRKVQKEQRLLRVKYQREQHKLLREKTLENEKNIVQLKNESLQNELKIKSKQLANNAMALVKKNEVLQDIKRELAVNKEGFKDYYSYKKLVKKLNSSLEHKDEWEVFEENFNQVHDEFFTKLKSRHPVLTPKDLKVCAYIKMNLANKEIAPLMNISVRGVETHRYRLKKKLSLENDISLTDYLLNIK</sequence>
<dbReference type="RefSeq" id="WP_278003999.1">
    <property type="nucleotide sequence ID" value="NZ_JARSBN010000001.1"/>
</dbReference>
<keyword evidence="1" id="KW-1133">Transmembrane helix</keyword>
<reference evidence="4 5" key="1">
    <citation type="submission" date="2023-03" db="EMBL/GenBank/DDBJ databases">
        <title>Strain YYF002 represents a novel species in the genus Winogradskyella isolated from seawater.</title>
        <authorList>
            <person name="Fu Z.-Y."/>
        </authorList>
    </citation>
    <scope>NUCLEOTIDE SEQUENCE [LARGE SCALE GENOMIC DNA]</scope>
    <source>
        <strain evidence="4 5">YYF002</strain>
    </source>
</reference>
<feature type="transmembrane region" description="Helical" evidence="1">
    <location>
        <begin position="718"/>
        <end position="742"/>
    </location>
</feature>
<dbReference type="PROSITE" id="PS50043">
    <property type="entry name" value="HTH_LUXR_2"/>
    <property type="match status" value="1"/>
</dbReference>
<gene>
    <name evidence="4" type="ORF">P7122_01440</name>
</gene>
<dbReference type="Pfam" id="PF00196">
    <property type="entry name" value="GerE"/>
    <property type="match status" value="1"/>
</dbReference>
<feature type="chain" id="PRO_5046743756" evidence="2">
    <location>
        <begin position="21"/>
        <end position="930"/>
    </location>
</feature>
<dbReference type="InterPro" id="IPR000792">
    <property type="entry name" value="Tscrpt_reg_LuxR_C"/>
</dbReference>
<dbReference type="Gene3D" id="2.130.10.10">
    <property type="entry name" value="YVTN repeat-like/Quinoprotein amine dehydrogenase"/>
    <property type="match status" value="2"/>
</dbReference>
<dbReference type="Proteomes" id="UP001529085">
    <property type="component" value="Unassembled WGS sequence"/>
</dbReference>
<organism evidence="4 5">
    <name type="scientific">Winogradskyella marincola</name>
    <dbReference type="NCBI Taxonomy" id="3037795"/>
    <lineage>
        <taxon>Bacteria</taxon>
        <taxon>Pseudomonadati</taxon>
        <taxon>Bacteroidota</taxon>
        <taxon>Flavobacteriia</taxon>
        <taxon>Flavobacteriales</taxon>
        <taxon>Flavobacteriaceae</taxon>
        <taxon>Winogradskyella</taxon>
    </lineage>
</organism>
<proteinExistence type="predicted"/>
<dbReference type="InterPro" id="IPR013783">
    <property type="entry name" value="Ig-like_fold"/>
</dbReference>
<keyword evidence="2" id="KW-0732">Signal</keyword>
<dbReference type="Gene3D" id="1.10.10.10">
    <property type="entry name" value="Winged helix-like DNA-binding domain superfamily/Winged helix DNA-binding domain"/>
    <property type="match status" value="1"/>
</dbReference>
<dbReference type="InterPro" id="IPR016032">
    <property type="entry name" value="Sig_transdc_resp-reg_C-effctor"/>
</dbReference>
<evidence type="ECO:0000259" key="3">
    <source>
        <dbReference type="PROSITE" id="PS50043"/>
    </source>
</evidence>
<keyword evidence="1" id="KW-0472">Membrane</keyword>
<keyword evidence="5" id="KW-1185">Reference proteome</keyword>
<dbReference type="InterPro" id="IPR036388">
    <property type="entry name" value="WH-like_DNA-bd_sf"/>
</dbReference>
<dbReference type="EMBL" id="JARSBN010000001">
    <property type="protein sequence ID" value="MDG4714516.1"/>
    <property type="molecule type" value="Genomic_DNA"/>
</dbReference>
<evidence type="ECO:0000313" key="4">
    <source>
        <dbReference type="EMBL" id="MDG4714516.1"/>
    </source>
</evidence>
<evidence type="ECO:0000313" key="5">
    <source>
        <dbReference type="Proteomes" id="UP001529085"/>
    </source>
</evidence>
<feature type="signal peptide" evidence="2">
    <location>
        <begin position="1"/>
        <end position="20"/>
    </location>
</feature>
<name>A0ABT6FXK6_9FLAO</name>
<protein>
    <submittedName>
        <fullName evidence="4">LuxR C-terminal-related transcriptional regulator</fullName>
    </submittedName>
</protein>
<accession>A0ABT6FXK6</accession>
<dbReference type="SMART" id="SM00421">
    <property type="entry name" value="HTH_LUXR"/>
    <property type="match status" value="1"/>
</dbReference>
<comment type="caution">
    <text evidence="4">The sequence shown here is derived from an EMBL/GenBank/DDBJ whole genome shotgun (WGS) entry which is preliminary data.</text>
</comment>
<dbReference type="InterPro" id="IPR015943">
    <property type="entry name" value="WD40/YVTN_repeat-like_dom_sf"/>
</dbReference>
<evidence type="ECO:0000256" key="1">
    <source>
        <dbReference type="SAM" id="Phobius"/>
    </source>
</evidence>